<gene>
    <name evidence="1" type="ORF">CY34DRAFT_95902</name>
</gene>
<dbReference type="Proteomes" id="UP000054485">
    <property type="component" value="Unassembled WGS sequence"/>
</dbReference>
<dbReference type="SUPFAM" id="SSF53098">
    <property type="entry name" value="Ribonuclease H-like"/>
    <property type="match status" value="1"/>
</dbReference>
<accession>A0A0C9ZDH7</accession>
<evidence type="ECO:0000313" key="2">
    <source>
        <dbReference type="Proteomes" id="UP000054485"/>
    </source>
</evidence>
<feature type="non-terminal residue" evidence="1">
    <location>
        <position position="1"/>
    </location>
</feature>
<dbReference type="InParanoid" id="A0A0C9ZDH7"/>
<reference evidence="2" key="2">
    <citation type="submission" date="2015-01" db="EMBL/GenBank/DDBJ databases">
        <title>Evolutionary Origins and Diversification of the Mycorrhizal Mutualists.</title>
        <authorList>
            <consortium name="DOE Joint Genome Institute"/>
            <consortium name="Mycorrhizal Genomics Consortium"/>
            <person name="Kohler A."/>
            <person name="Kuo A."/>
            <person name="Nagy L.G."/>
            <person name="Floudas D."/>
            <person name="Copeland A."/>
            <person name="Barry K.W."/>
            <person name="Cichocki N."/>
            <person name="Veneault-Fourrey C."/>
            <person name="LaButti K."/>
            <person name="Lindquist E.A."/>
            <person name="Lipzen A."/>
            <person name="Lundell T."/>
            <person name="Morin E."/>
            <person name="Murat C."/>
            <person name="Riley R."/>
            <person name="Ohm R."/>
            <person name="Sun H."/>
            <person name="Tunlid A."/>
            <person name="Henrissat B."/>
            <person name="Grigoriev I.V."/>
            <person name="Hibbett D.S."/>
            <person name="Martin F."/>
        </authorList>
    </citation>
    <scope>NUCLEOTIDE SEQUENCE [LARGE SCALE GENOMIC DNA]</scope>
    <source>
        <strain evidence="2">UH-Slu-Lm8-n1</strain>
    </source>
</reference>
<dbReference type="OrthoDB" id="3252425at2759"/>
<dbReference type="STRING" id="930992.A0A0C9ZDH7"/>
<protein>
    <submittedName>
        <fullName evidence="1">Unplaced genomic scaffold CY34scaffold_482, whole genome shotgun sequence</fullName>
    </submittedName>
</protein>
<proteinExistence type="predicted"/>
<organism evidence="1 2">
    <name type="scientific">Suillus luteus UH-Slu-Lm8-n1</name>
    <dbReference type="NCBI Taxonomy" id="930992"/>
    <lineage>
        <taxon>Eukaryota</taxon>
        <taxon>Fungi</taxon>
        <taxon>Dikarya</taxon>
        <taxon>Basidiomycota</taxon>
        <taxon>Agaricomycotina</taxon>
        <taxon>Agaricomycetes</taxon>
        <taxon>Agaricomycetidae</taxon>
        <taxon>Boletales</taxon>
        <taxon>Suillineae</taxon>
        <taxon>Suillaceae</taxon>
        <taxon>Suillus</taxon>
    </lineage>
</organism>
<dbReference type="HOGENOM" id="CLU_099691_1_0_1"/>
<keyword evidence="2" id="KW-1185">Reference proteome</keyword>
<dbReference type="EMBL" id="KN835613">
    <property type="protein sequence ID" value="KIK35540.1"/>
    <property type="molecule type" value="Genomic_DNA"/>
</dbReference>
<sequence>LCKLSYKLIHSTTILLPAWHTILLELRMLKTNMPRDVATRWNSTFDMLEHVMEHWKAIDAVTQHHDLGLRKFELADYEWTIARQLQDILKDATLFFSHSTPNLATVIPAMDLIDERLTTYSCNKKYLPAICTAVGLAKQTLNRYYELTDHSEVYRIAMGEFGLFFFTHPTHYVFLN</sequence>
<dbReference type="InterPro" id="IPR012337">
    <property type="entry name" value="RNaseH-like_sf"/>
</dbReference>
<evidence type="ECO:0000313" key="1">
    <source>
        <dbReference type="EMBL" id="KIK35540.1"/>
    </source>
</evidence>
<dbReference type="AlphaFoldDB" id="A0A0C9ZDH7"/>
<name>A0A0C9ZDH7_9AGAM</name>
<reference evidence="1 2" key="1">
    <citation type="submission" date="2014-04" db="EMBL/GenBank/DDBJ databases">
        <authorList>
            <consortium name="DOE Joint Genome Institute"/>
            <person name="Kuo A."/>
            <person name="Ruytinx J."/>
            <person name="Rineau F."/>
            <person name="Colpaert J."/>
            <person name="Kohler A."/>
            <person name="Nagy L.G."/>
            <person name="Floudas D."/>
            <person name="Copeland A."/>
            <person name="Barry K.W."/>
            <person name="Cichocki N."/>
            <person name="Veneault-Fourrey C."/>
            <person name="LaButti K."/>
            <person name="Lindquist E.A."/>
            <person name="Lipzen A."/>
            <person name="Lundell T."/>
            <person name="Morin E."/>
            <person name="Murat C."/>
            <person name="Sun H."/>
            <person name="Tunlid A."/>
            <person name="Henrissat B."/>
            <person name="Grigoriev I.V."/>
            <person name="Hibbett D.S."/>
            <person name="Martin F."/>
            <person name="Nordberg H.P."/>
            <person name="Cantor M.N."/>
            <person name="Hua S.X."/>
        </authorList>
    </citation>
    <scope>NUCLEOTIDE SEQUENCE [LARGE SCALE GENOMIC DNA]</scope>
    <source>
        <strain evidence="1 2">UH-Slu-Lm8-n1</strain>
    </source>
</reference>